<organism evidence="1 2">
    <name type="scientific">Romanomermis culicivorax</name>
    <name type="common">Nematode worm</name>
    <dbReference type="NCBI Taxonomy" id="13658"/>
    <lineage>
        <taxon>Eukaryota</taxon>
        <taxon>Metazoa</taxon>
        <taxon>Ecdysozoa</taxon>
        <taxon>Nematoda</taxon>
        <taxon>Enoplea</taxon>
        <taxon>Dorylaimia</taxon>
        <taxon>Mermithida</taxon>
        <taxon>Mermithoidea</taxon>
        <taxon>Mermithidae</taxon>
        <taxon>Romanomermis</taxon>
    </lineage>
</organism>
<sequence>MVEIAIFLRLIKNDHFRTILGKIYYFWLENDEFDGELSSKIPGFNNDRQRSERQKALENYDFRTENGNFSLDNDEFLNSTTAAALLPAKTPPTKREDFYSTIEEEMNLKMNCEI</sequence>
<dbReference type="WBParaSite" id="nRc.2.0.1.t44860-RA">
    <property type="protein sequence ID" value="nRc.2.0.1.t44860-RA"/>
    <property type="gene ID" value="nRc.2.0.1.g44860"/>
</dbReference>
<evidence type="ECO:0000313" key="1">
    <source>
        <dbReference type="Proteomes" id="UP000887565"/>
    </source>
</evidence>
<proteinExistence type="predicted"/>
<keyword evidence="1" id="KW-1185">Reference proteome</keyword>
<protein>
    <submittedName>
        <fullName evidence="2">Uncharacterized protein</fullName>
    </submittedName>
</protein>
<evidence type="ECO:0000313" key="2">
    <source>
        <dbReference type="WBParaSite" id="nRc.2.0.1.t44860-RA"/>
    </source>
</evidence>
<reference evidence="2" key="1">
    <citation type="submission" date="2022-11" db="UniProtKB">
        <authorList>
            <consortium name="WormBaseParasite"/>
        </authorList>
    </citation>
    <scope>IDENTIFICATION</scope>
</reference>
<dbReference type="Proteomes" id="UP000887565">
    <property type="component" value="Unplaced"/>
</dbReference>
<accession>A0A915L506</accession>
<dbReference type="AlphaFoldDB" id="A0A915L506"/>
<name>A0A915L506_ROMCU</name>